<keyword evidence="1" id="KW-0472">Membrane</keyword>
<dbReference type="Pfam" id="PF16344">
    <property type="entry name" value="FecR_C"/>
    <property type="match status" value="1"/>
</dbReference>
<dbReference type="EMBL" id="FOGG01000007">
    <property type="protein sequence ID" value="SER32782.1"/>
    <property type="molecule type" value="Genomic_DNA"/>
</dbReference>
<feature type="transmembrane region" description="Helical" evidence="1">
    <location>
        <begin position="80"/>
        <end position="100"/>
    </location>
</feature>
<sequence length="347" mass="39192">MDQKSFLDLLTRYNQGNVTEAEKLWINKWYHKLGDQNLSDLSDSDLQLMEDRSWIAIGNKTQKIDTQYLSGQKPSKSIKLWRYVAIAASITLVVLIGLLYTSNYNQAERSFVNDNDDLALINETNNSNRPIIISLSDQSRITLEPGSNIIYPKVFAADKRTVFLKGNAFFSVSKNPKKPFLVFNEKVVVKVLGTSFFVRSSKDNRGAQVSVRTGKVQVKENEKRTLFSLSAKKLAKPILLTPNQKGVFANHSLKKTLIEKPLPLAVAYNRPSHVNYNFKEESLKKIFATLSCAYGIEIRTIDTRILDYTFTGDLADKGLYEQLDLICGSISRKYTIQGTSIVVSDKN</sequence>
<keyword evidence="5" id="KW-1185">Reference proteome</keyword>
<proteinExistence type="predicted"/>
<dbReference type="RefSeq" id="WP_090883180.1">
    <property type="nucleotide sequence ID" value="NZ_FOGG01000007.1"/>
</dbReference>
<evidence type="ECO:0000256" key="1">
    <source>
        <dbReference type="SAM" id="Phobius"/>
    </source>
</evidence>
<protein>
    <submittedName>
        <fullName evidence="4">FecR family protein</fullName>
    </submittedName>
</protein>
<dbReference type="Proteomes" id="UP000199572">
    <property type="component" value="Unassembled WGS sequence"/>
</dbReference>
<feature type="domain" description="FecR protein" evidence="2">
    <location>
        <begin position="133"/>
        <end position="217"/>
    </location>
</feature>
<dbReference type="GO" id="GO:0016989">
    <property type="term" value="F:sigma factor antagonist activity"/>
    <property type="evidence" value="ECO:0007669"/>
    <property type="project" value="TreeGrafter"/>
</dbReference>
<organism evidence="4 5">
    <name type="scientific">Pedobacter rhizosphaerae</name>
    <dbReference type="NCBI Taxonomy" id="390241"/>
    <lineage>
        <taxon>Bacteria</taxon>
        <taxon>Pseudomonadati</taxon>
        <taxon>Bacteroidota</taxon>
        <taxon>Sphingobacteriia</taxon>
        <taxon>Sphingobacteriales</taxon>
        <taxon>Sphingobacteriaceae</taxon>
        <taxon>Pedobacter</taxon>
    </lineage>
</organism>
<evidence type="ECO:0000313" key="4">
    <source>
        <dbReference type="EMBL" id="SER32782.1"/>
    </source>
</evidence>
<dbReference type="Gene3D" id="3.55.50.30">
    <property type="match status" value="1"/>
</dbReference>
<dbReference type="PANTHER" id="PTHR30273:SF2">
    <property type="entry name" value="PROTEIN FECR"/>
    <property type="match status" value="1"/>
</dbReference>
<evidence type="ECO:0000259" key="2">
    <source>
        <dbReference type="Pfam" id="PF04773"/>
    </source>
</evidence>
<dbReference type="OrthoDB" id="645173at2"/>
<feature type="domain" description="Protein FecR C-terminal" evidence="3">
    <location>
        <begin position="276"/>
        <end position="343"/>
    </location>
</feature>
<dbReference type="InterPro" id="IPR012373">
    <property type="entry name" value="Ferrdict_sens_TM"/>
</dbReference>
<evidence type="ECO:0000313" key="5">
    <source>
        <dbReference type="Proteomes" id="UP000199572"/>
    </source>
</evidence>
<keyword evidence="1" id="KW-1133">Transmembrane helix</keyword>
<dbReference type="InterPro" id="IPR006860">
    <property type="entry name" value="FecR"/>
</dbReference>
<name>A0A1H9NA44_9SPHI</name>
<evidence type="ECO:0000259" key="3">
    <source>
        <dbReference type="Pfam" id="PF16344"/>
    </source>
</evidence>
<dbReference type="InterPro" id="IPR032508">
    <property type="entry name" value="FecR_C"/>
</dbReference>
<reference evidence="4 5" key="1">
    <citation type="submission" date="2016-10" db="EMBL/GenBank/DDBJ databases">
        <authorList>
            <person name="de Groot N.N."/>
        </authorList>
    </citation>
    <scope>NUCLEOTIDE SEQUENCE [LARGE SCALE GENOMIC DNA]</scope>
    <source>
        <strain evidence="4 5">DSM 18610</strain>
    </source>
</reference>
<accession>A0A1H9NA44</accession>
<dbReference type="AlphaFoldDB" id="A0A1H9NA44"/>
<dbReference type="PANTHER" id="PTHR30273">
    <property type="entry name" value="PERIPLASMIC SIGNAL SENSOR AND SIGMA FACTOR ACTIVATOR FECR-RELATED"/>
    <property type="match status" value="1"/>
</dbReference>
<keyword evidence="1" id="KW-0812">Transmembrane</keyword>
<dbReference type="Pfam" id="PF04773">
    <property type="entry name" value="FecR"/>
    <property type="match status" value="1"/>
</dbReference>
<gene>
    <name evidence="4" type="ORF">SAMN04488023_107125</name>
</gene>
<dbReference type="STRING" id="390241.SAMN04488023_107125"/>
<dbReference type="Gene3D" id="2.60.120.1440">
    <property type="match status" value="1"/>
</dbReference>